<evidence type="ECO:0000313" key="2">
    <source>
        <dbReference type="Proteomes" id="UP000289784"/>
    </source>
</evidence>
<dbReference type="EMBL" id="SAWZ01000001">
    <property type="protein sequence ID" value="RXR08618.1"/>
    <property type="molecule type" value="Genomic_DNA"/>
</dbReference>
<protein>
    <submittedName>
        <fullName evidence="1">EF-hand domain-containing protein</fullName>
    </submittedName>
</protein>
<organism evidence="1 2">
    <name type="scientific">Pseudoxanthomonas composti</name>
    <dbReference type="NCBI Taxonomy" id="2137479"/>
    <lineage>
        <taxon>Bacteria</taxon>
        <taxon>Pseudomonadati</taxon>
        <taxon>Pseudomonadota</taxon>
        <taxon>Gammaproteobacteria</taxon>
        <taxon>Lysobacterales</taxon>
        <taxon>Lysobacteraceae</taxon>
        <taxon>Pseudoxanthomonas</taxon>
    </lineage>
</organism>
<reference evidence="1 2" key="1">
    <citation type="submission" date="2019-01" db="EMBL/GenBank/DDBJ databases">
        <title>Pseudoxanthomonas composti sp. nov., isolated from compost.</title>
        <authorList>
            <person name="Yang G."/>
        </authorList>
    </citation>
    <scope>NUCLEOTIDE SEQUENCE [LARGE SCALE GENOMIC DNA]</scope>
    <source>
        <strain evidence="1 2">GSS15</strain>
    </source>
</reference>
<evidence type="ECO:0000313" key="1">
    <source>
        <dbReference type="EMBL" id="RXR08618.1"/>
    </source>
</evidence>
<proteinExistence type="predicted"/>
<dbReference type="RefSeq" id="WP_129469509.1">
    <property type="nucleotide sequence ID" value="NZ_SAWZ01000001.1"/>
</dbReference>
<keyword evidence="2" id="KW-1185">Reference proteome</keyword>
<accession>A0A4V1N1K5</accession>
<dbReference type="AlphaFoldDB" id="A0A4V1N1K5"/>
<sequence length="115" mass="12959">MLISSKKGSFSRRRRGLLVVVVLVLLAVGWMAWIKAAGLSGIESKDMDWNGDGAVTQEEILQSYYAVSVRKSQEGPRECSTFYWRKDGKEIRVDCRTSFETKPVDKPEEGQSKAK</sequence>
<dbReference type="Proteomes" id="UP000289784">
    <property type="component" value="Unassembled WGS sequence"/>
</dbReference>
<dbReference type="OrthoDB" id="5988095at2"/>
<gene>
    <name evidence="1" type="ORF">EPA99_02005</name>
</gene>
<name>A0A4V1N1K5_9GAMM</name>
<comment type="caution">
    <text evidence="1">The sequence shown here is derived from an EMBL/GenBank/DDBJ whole genome shotgun (WGS) entry which is preliminary data.</text>
</comment>